<keyword evidence="5" id="KW-1185">Reference proteome</keyword>
<feature type="repeat" description="PPR" evidence="3">
    <location>
        <begin position="305"/>
        <end position="339"/>
    </location>
</feature>
<dbReference type="PANTHER" id="PTHR46128:SF87">
    <property type="entry name" value="PENTACOTRIPEPTIDE-REPEAT REGION OF PRORP DOMAIN-CONTAINING PROTEIN"/>
    <property type="match status" value="1"/>
</dbReference>
<dbReference type="InterPro" id="IPR002885">
    <property type="entry name" value="PPR_rpt"/>
</dbReference>
<comment type="caution">
    <text evidence="4">The sequence shown here is derived from an EMBL/GenBank/DDBJ whole genome shotgun (WGS) entry which is preliminary data.</text>
</comment>
<dbReference type="Proteomes" id="UP001642360">
    <property type="component" value="Unassembled WGS sequence"/>
</dbReference>
<feature type="repeat" description="PPR" evidence="3">
    <location>
        <begin position="202"/>
        <end position="234"/>
    </location>
</feature>
<dbReference type="PROSITE" id="PS51375">
    <property type="entry name" value="PPR"/>
    <property type="match status" value="11"/>
</dbReference>
<dbReference type="InterPro" id="IPR011990">
    <property type="entry name" value="TPR-like_helical_dom_sf"/>
</dbReference>
<dbReference type="Gene3D" id="1.25.40.10">
    <property type="entry name" value="Tetratricopeptide repeat domain"/>
    <property type="match status" value="5"/>
</dbReference>
<feature type="repeat" description="PPR" evidence="3">
    <location>
        <begin position="167"/>
        <end position="201"/>
    </location>
</feature>
<evidence type="ECO:0000313" key="4">
    <source>
        <dbReference type="EMBL" id="CAK9156303.1"/>
    </source>
</evidence>
<evidence type="ECO:0008006" key="6">
    <source>
        <dbReference type="Google" id="ProtNLM"/>
    </source>
</evidence>
<accession>A0ABC8SGI8</accession>
<dbReference type="InterPro" id="IPR050872">
    <property type="entry name" value="PPR_P_subfamily"/>
</dbReference>
<dbReference type="Pfam" id="PF01535">
    <property type="entry name" value="PPR"/>
    <property type="match status" value="4"/>
</dbReference>
<protein>
    <recommendedName>
        <fullName evidence="6">Pentatricopeptide repeat-containing protein</fullName>
    </recommendedName>
</protein>
<feature type="repeat" description="PPR" evidence="3">
    <location>
        <begin position="270"/>
        <end position="304"/>
    </location>
</feature>
<keyword evidence="2" id="KW-0677">Repeat</keyword>
<dbReference type="Pfam" id="PF13041">
    <property type="entry name" value="PPR_2"/>
    <property type="match status" value="3"/>
</dbReference>
<name>A0ABC8SGI8_9AQUA</name>
<feature type="repeat" description="PPR" evidence="3">
    <location>
        <begin position="445"/>
        <end position="479"/>
    </location>
</feature>
<feature type="repeat" description="PPR" evidence="3">
    <location>
        <begin position="235"/>
        <end position="269"/>
    </location>
</feature>
<evidence type="ECO:0000256" key="2">
    <source>
        <dbReference type="ARBA" id="ARBA00022737"/>
    </source>
</evidence>
<dbReference type="AlphaFoldDB" id="A0ABC8SGI8"/>
<evidence type="ECO:0000313" key="5">
    <source>
        <dbReference type="Proteomes" id="UP001642360"/>
    </source>
</evidence>
<reference evidence="4 5" key="1">
    <citation type="submission" date="2024-02" db="EMBL/GenBank/DDBJ databases">
        <authorList>
            <person name="Vignale AGUSTIN F."/>
            <person name="Sosa J E."/>
            <person name="Modenutti C."/>
        </authorList>
    </citation>
    <scope>NUCLEOTIDE SEQUENCE [LARGE SCALE GENOMIC DNA]</scope>
</reference>
<feature type="repeat" description="PPR" evidence="3">
    <location>
        <begin position="340"/>
        <end position="374"/>
    </location>
</feature>
<feature type="repeat" description="PPR" evidence="3">
    <location>
        <begin position="375"/>
        <end position="405"/>
    </location>
</feature>
<sequence>MPKIFNSSKLTTLFCFQSRLISTIPAPTNQHITHLILEQKSASQALQIFRWASKLPSFIHSQSTYRALIHKLCTFRQFETVKELLDEMPSSIGSPPDEEIFVTMVRGLGRARMIREVTKVLDVVSKFEKNPSLKLFNSILDVLVKEDIDLARKFYREKMMKGGVLGDDYTYGILMKGLCLTNRIGDGFKLLQVMKTRGVTPNAVLYNTLIHALCKSGKLGIGRARSLMNEMVEPNDVTFNILISAYCREENLVQALVILEKCFSTAFVPDVVAVTKMVEILCNAGRVAEAVDILERIENRGGKLDVVAYNTLIKGFCSLGKVKVGCRFLKEMERKGCLPNVDTYNVLISSFCACGILDSALDLFNEMKMIGINCNFVTYDTLIRGLCAGEKMEEGFKILELMEEVKGGSAGHISPYNSIIYGLYKENRLDEALKFLTKLEKLFPKAVDRNLKILGFCEEGSVEDAKRVYDQMTKEGGFPSALVYVSLIHEYCQEGSVKEAFEMMNEMVAGGYFPIVSTFNALITGLCRQGKFGSASKLLEDMVGRGCVPNFESYGPLINARSWNGDLQNASILFLQMVEKGIIPNFDTWSSLILCLSQETKRLEGKDIFRVNNQLQWILET</sequence>
<evidence type="ECO:0000256" key="1">
    <source>
        <dbReference type="ARBA" id="ARBA00007626"/>
    </source>
</evidence>
<comment type="similarity">
    <text evidence="1">Belongs to the PPR family. P subfamily.</text>
</comment>
<feature type="repeat" description="PPR" evidence="3">
    <location>
        <begin position="515"/>
        <end position="549"/>
    </location>
</feature>
<feature type="repeat" description="PPR" evidence="3">
    <location>
        <begin position="480"/>
        <end position="514"/>
    </location>
</feature>
<dbReference type="EMBL" id="CAUOFW020002835">
    <property type="protein sequence ID" value="CAK9156303.1"/>
    <property type="molecule type" value="Genomic_DNA"/>
</dbReference>
<proteinExistence type="inferred from homology"/>
<organism evidence="4 5">
    <name type="scientific">Ilex paraguariensis</name>
    <name type="common">yerba mate</name>
    <dbReference type="NCBI Taxonomy" id="185542"/>
    <lineage>
        <taxon>Eukaryota</taxon>
        <taxon>Viridiplantae</taxon>
        <taxon>Streptophyta</taxon>
        <taxon>Embryophyta</taxon>
        <taxon>Tracheophyta</taxon>
        <taxon>Spermatophyta</taxon>
        <taxon>Magnoliopsida</taxon>
        <taxon>eudicotyledons</taxon>
        <taxon>Gunneridae</taxon>
        <taxon>Pentapetalae</taxon>
        <taxon>asterids</taxon>
        <taxon>campanulids</taxon>
        <taxon>Aquifoliales</taxon>
        <taxon>Aquifoliaceae</taxon>
        <taxon>Ilex</taxon>
    </lineage>
</organism>
<dbReference type="PANTHER" id="PTHR46128">
    <property type="entry name" value="MITOCHONDRIAL GROUP I INTRON SPLICING FACTOR CCM1"/>
    <property type="match status" value="1"/>
</dbReference>
<evidence type="ECO:0000256" key="3">
    <source>
        <dbReference type="PROSITE-ProRule" id="PRU00708"/>
    </source>
</evidence>
<feature type="repeat" description="PPR" evidence="3">
    <location>
        <begin position="550"/>
        <end position="584"/>
    </location>
</feature>
<gene>
    <name evidence="4" type="ORF">ILEXP_LOCUS24808</name>
</gene>
<dbReference type="NCBIfam" id="TIGR00756">
    <property type="entry name" value="PPR"/>
    <property type="match status" value="8"/>
</dbReference>
<dbReference type="Pfam" id="PF12854">
    <property type="entry name" value="PPR_1"/>
    <property type="match status" value="2"/>
</dbReference>